<feature type="domain" description="Peptidase C51" evidence="2">
    <location>
        <begin position="19"/>
        <end position="145"/>
    </location>
</feature>
<protein>
    <submittedName>
        <fullName evidence="3">CHAP domain-containing protein</fullName>
    </submittedName>
</protein>
<keyword evidence="4" id="KW-1185">Reference proteome</keyword>
<feature type="transmembrane region" description="Helical" evidence="1">
    <location>
        <begin position="21"/>
        <end position="42"/>
    </location>
</feature>
<dbReference type="InterPro" id="IPR007921">
    <property type="entry name" value="CHAP_dom"/>
</dbReference>
<accession>A0A7C9UUH6</accession>
<dbReference type="Gene3D" id="3.90.1720.10">
    <property type="entry name" value="endopeptidase domain like (from Nostoc punctiforme)"/>
    <property type="match status" value="1"/>
</dbReference>
<dbReference type="AlphaFoldDB" id="A0A7C9UUH6"/>
<proteinExistence type="predicted"/>
<keyword evidence="1" id="KW-1133">Transmembrane helix</keyword>
<evidence type="ECO:0000256" key="1">
    <source>
        <dbReference type="SAM" id="Phobius"/>
    </source>
</evidence>
<dbReference type="PROSITE" id="PS50911">
    <property type="entry name" value="CHAP"/>
    <property type="match status" value="1"/>
</dbReference>
<evidence type="ECO:0000313" key="4">
    <source>
        <dbReference type="Proteomes" id="UP000480684"/>
    </source>
</evidence>
<dbReference type="SUPFAM" id="SSF54001">
    <property type="entry name" value="Cysteine proteinases"/>
    <property type="match status" value="1"/>
</dbReference>
<reference evidence="3 4" key="1">
    <citation type="submission" date="2020-02" db="EMBL/GenBank/DDBJ databases">
        <authorList>
            <person name="Dziuba M."/>
            <person name="Kuznetsov B."/>
            <person name="Mardanov A."/>
            <person name="Ravin N."/>
            <person name="Grouzdev D."/>
        </authorList>
    </citation>
    <scope>NUCLEOTIDE SEQUENCE [LARGE SCALE GENOMIC DNA]</scope>
    <source>
        <strain evidence="3 4">SpK</strain>
    </source>
</reference>
<evidence type="ECO:0000259" key="2">
    <source>
        <dbReference type="PROSITE" id="PS50911"/>
    </source>
</evidence>
<comment type="caution">
    <text evidence="3">The sequence shown here is derived from an EMBL/GenBank/DDBJ whole genome shotgun (WGS) entry which is preliminary data.</text>
</comment>
<gene>
    <name evidence="3" type="ORF">G4223_02425</name>
</gene>
<keyword evidence="1" id="KW-0472">Membrane</keyword>
<name>A0A7C9UUH6_9PROT</name>
<dbReference type="Pfam" id="PF05257">
    <property type="entry name" value="CHAP"/>
    <property type="match status" value="1"/>
</dbReference>
<sequence>MVTIDAIDDWIPGEGVIVRKFWLLIASAAALTVAAITPASAIQCVQYAREASGINLKGDAWKWWNAASGLYDRGRNPRDGAVLVFTRQGSMRYGHVSVVTRVLSNRLVLVDHANWAPVRSSGRGAITTAVPVLDVSPKNDWTQVRVWYPPSNDFGSRVYRTEGYVYQPRDPNMARPAIHKVAVSKAAQMFPTTSQKSARHQVKPLETSRSEEAAPLVKAISAEAVVKAAIATGEIQAATNDAPDMIKVAKTVFRSGASTPANDLNSLLFN</sequence>
<dbReference type="EMBL" id="JAAIYP010000007">
    <property type="protein sequence ID" value="NFV78970.1"/>
    <property type="molecule type" value="Genomic_DNA"/>
</dbReference>
<evidence type="ECO:0000313" key="3">
    <source>
        <dbReference type="EMBL" id="NFV78970.1"/>
    </source>
</evidence>
<dbReference type="Proteomes" id="UP000480684">
    <property type="component" value="Unassembled WGS sequence"/>
</dbReference>
<organism evidence="3 4">
    <name type="scientific">Magnetospirillum aberrantis SpK</name>
    <dbReference type="NCBI Taxonomy" id="908842"/>
    <lineage>
        <taxon>Bacteria</taxon>
        <taxon>Pseudomonadati</taxon>
        <taxon>Pseudomonadota</taxon>
        <taxon>Alphaproteobacteria</taxon>
        <taxon>Rhodospirillales</taxon>
        <taxon>Rhodospirillaceae</taxon>
        <taxon>Magnetospirillum</taxon>
    </lineage>
</organism>
<keyword evidence="1" id="KW-0812">Transmembrane</keyword>
<dbReference type="InterPro" id="IPR038765">
    <property type="entry name" value="Papain-like_cys_pep_sf"/>
</dbReference>